<dbReference type="PANTHER" id="PTHR43000">
    <property type="entry name" value="DTDP-D-GLUCOSE 4,6-DEHYDRATASE-RELATED"/>
    <property type="match status" value="1"/>
</dbReference>
<comment type="similarity">
    <text evidence="2">Belongs to the NAD(P)-dependent epimerase/dehydratase family.</text>
</comment>
<feature type="domain" description="NAD-dependent epimerase/dehydratase" evidence="3">
    <location>
        <begin position="4"/>
        <end position="229"/>
    </location>
</feature>
<dbReference type="Gene3D" id="3.40.50.720">
    <property type="entry name" value="NAD(P)-binding Rossmann-like Domain"/>
    <property type="match status" value="1"/>
</dbReference>
<organism evidence="4 5">
    <name type="scientific">Candidatus Paracaedimonas acanthamoebae</name>
    <dbReference type="NCBI Taxonomy" id="244581"/>
    <lineage>
        <taxon>Bacteria</taxon>
        <taxon>Pseudomonadati</taxon>
        <taxon>Pseudomonadota</taxon>
        <taxon>Alphaproteobacteria</taxon>
        <taxon>Holosporales</taxon>
        <taxon>Caedimonadaceae</taxon>
        <taxon>Candidatus Paracaedimonas</taxon>
    </lineage>
</organism>
<name>A0A8J7PS86_9PROT</name>
<dbReference type="SUPFAM" id="SSF51735">
    <property type="entry name" value="NAD(P)-binding Rossmann-fold domains"/>
    <property type="match status" value="1"/>
</dbReference>
<evidence type="ECO:0000313" key="4">
    <source>
        <dbReference type="EMBL" id="MBN9412704.1"/>
    </source>
</evidence>
<dbReference type="Pfam" id="PF01370">
    <property type="entry name" value="Epimerase"/>
    <property type="match status" value="1"/>
</dbReference>
<sequence>MTKVLITGASGFVGQALCSFLMEKGVEIKAASRIKKDLYPYEFSIVEDITKEAEWGKALDDVEIVIHLAAQAHGVRQGNYLIAQQEASNLFNVNVAGTKALIQASYDKGVRHFIYVSSIKVNGEITSLVPFVEKDIPCPKDEYGESKLQAEELIKAYCQDKRMSYTILRPPLVYGPRVKGNFWDLLNISFSKIPLPFAGVNNKRSLIYLENLLDIIYLSLIHPKAKNETFLLCDGQDLSIQELIAQVRKTMNLSPYLWYCPFSILEFICKIFKREKAFLRLSSSLQVNDQKLRSYLNWQPRFSVEQGIEKTVQWFLSEKK</sequence>
<dbReference type="InterPro" id="IPR036291">
    <property type="entry name" value="NAD(P)-bd_dom_sf"/>
</dbReference>
<evidence type="ECO:0000256" key="2">
    <source>
        <dbReference type="ARBA" id="ARBA00007637"/>
    </source>
</evidence>
<comment type="caution">
    <text evidence="4">The sequence shown here is derived from an EMBL/GenBank/DDBJ whole genome shotgun (WGS) entry which is preliminary data.</text>
</comment>
<reference evidence="4" key="1">
    <citation type="submission" date="2021-02" db="EMBL/GenBank/DDBJ databases">
        <title>Thiocyanate and organic carbon inputs drive convergent selection for specific autotrophic Afipia and Thiobacillus strains within complex microbiomes.</title>
        <authorList>
            <person name="Huddy R.J."/>
            <person name="Sachdeva R."/>
            <person name="Kadzinga F."/>
            <person name="Kantor R.S."/>
            <person name="Harrison S.T.L."/>
            <person name="Banfield J.F."/>
        </authorList>
    </citation>
    <scope>NUCLEOTIDE SEQUENCE</scope>
    <source>
        <strain evidence="4">SCN18_10_11_15_R4_P_38_20</strain>
    </source>
</reference>
<dbReference type="EMBL" id="JAFKGL010000012">
    <property type="protein sequence ID" value="MBN9412704.1"/>
    <property type="molecule type" value="Genomic_DNA"/>
</dbReference>
<accession>A0A8J7PS86</accession>
<protein>
    <submittedName>
        <fullName evidence="4">NAD-dependent epimerase/dehydratase family protein</fullName>
    </submittedName>
</protein>
<proteinExistence type="inferred from homology"/>
<gene>
    <name evidence="4" type="ORF">J0H12_02100</name>
</gene>
<dbReference type="InterPro" id="IPR001509">
    <property type="entry name" value="Epimerase_deHydtase"/>
</dbReference>
<dbReference type="Proteomes" id="UP000664414">
    <property type="component" value="Unassembled WGS sequence"/>
</dbReference>
<dbReference type="AlphaFoldDB" id="A0A8J7PS86"/>
<evidence type="ECO:0000313" key="5">
    <source>
        <dbReference type="Proteomes" id="UP000664414"/>
    </source>
</evidence>
<evidence type="ECO:0000259" key="3">
    <source>
        <dbReference type="Pfam" id="PF01370"/>
    </source>
</evidence>
<evidence type="ECO:0000256" key="1">
    <source>
        <dbReference type="ARBA" id="ARBA00005125"/>
    </source>
</evidence>
<comment type="pathway">
    <text evidence="1">Bacterial outer membrane biogenesis; LPS O-antigen biosynthesis.</text>
</comment>